<comment type="caution">
    <text evidence="1">The sequence shown here is derived from an EMBL/GenBank/DDBJ whole genome shotgun (WGS) entry which is preliminary data.</text>
</comment>
<organism evidence="1 2">
    <name type="scientific">Lupinus luteus</name>
    <name type="common">European yellow lupine</name>
    <dbReference type="NCBI Taxonomy" id="3873"/>
    <lineage>
        <taxon>Eukaryota</taxon>
        <taxon>Viridiplantae</taxon>
        <taxon>Streptophyta</taxon>
        <taxon>Embryophyta</taxon>
        <taxon>Tracheophyta</taxon>
        <taxon>Spermatophyta</taxon>
        <taxon>Magnoliopsida</taxon>
        <taxon>eudicotyledons</taxon>
        <taxon>Gunneridae</taxon>
        <taxon>Pentapetalae</taxon>
        <taxon>rosids</taxon>
        <taxon>fabids</taxon>
        <taxon>Fabales</taxon>
        <taxon>Fabaceae</taxon>
        <taxon>Papilionoideae</taxon>
        <taxon>50 kb inversion clade</taxon>
        <taxon>genistoids sensu lato</taxon>
        <taxon>core genistoids</taxon>
        <taxon>Genisteae</taxon>
        <taxon>Lupinus</taxon>
    </lineage>
</organism>
<dbReference type="AlphaFoldDB" id="A0AAV1WJI7"/>
<evidence type="ECO:0000313" key="1">
    <source>
        <dbReference type="EMBL" id="CAL0309423.1"/>
    </source>
</evidence>
<evidence type="ECO:0000313" key="2">
    <source>
        <dbReference type="Proteomes" id="UP001497480"/>
    </source>
</evidence>
<dbReference type="EMBL" id="CAXHTB010000007">
    <property type="protein sequence ID" value="CAL0309423.1"/>
    <property type="molecule type" value="Genomic_DNA"/>
</dbReference>
<name>A0AAV1WJI7_LUPLU</name>
<reference evidence="1 2" key="1">
    <citation type="submission" date="2024-03" db="EMBL/GenBank/DDBJ databases">
        <authorList>
            <person name="Martinez-Hernandez J."/>
        </authorList>
    </citation>
    <scope>NUCLEOTIDE SEQUENCE [LARGE SCALE GENOMIC DNA]</scope>
</reference>
<dbReference type="Proteomes" id="UP001497480">
    <property type="component" value="Unassembled WGS sequence"/>
</dbReference>
<accession>A0AAV1WJI7</accession>
<keyword evidence="2" id="KW-1185">Reference proteome</keyword>
<sequence length="207" mass="23079">MFVELKQDESQKYLDQMKQDLASISNNNPSTFPCGGSSQSFAESHMQSQGCLTGSGIPRQGSHSSISPSVYGMSNQVKPAYLDSSVKLHTLSILFILFFCNNAELARICAHRYYASYNQTYGVIPMDIPDIRTNIIWNNMVCHGAFPDPYRSGMKEPSPIANAMIELAVDLIMTTELFDLICNVPPEMHMLSPVAITTQVHFPYIEQ</sequence>
<protein>
    <submittedName>
        <fullName evidence="1">Uncharacterized protein</fullName>
    </submittedName>
</protein>
<proteinExistence type="predicted"/>
<gene>
    <name evidence="1" type="ORF">LLUT_LOCUS10483</name>
</gene>